<gene>
    <name evidence="7" type="ORF">LQ50_13795</name>
</gene>
<dbReference type="GO" id="GO:0008270">
    <property type="term" value="F:zinc ion binding"/>
    <property type="evidence" value="ECO:0007669"/>
    <property type="project" value="InterPro"/>
</dbReference>
<evidence type="ECO:0000313" key="7">
    <source>
        <dbReference type="EMBL" id="KHF39697.1"/>
    </source>
</evidence>
<dbReference type="PANTHER" id="PTHR43175">
    <property type="entry name" value="CARBONIC ANHYDRASE"/>
    <property type="match status" value="1"/>
</dbReference>
<dbReference type="Pfam" id="PF00484">
    <property type="entry name" value="Pro_CA"/>
    <property type="match status" value="1"/>
</dbReference>
<feature type="binding site" evidence="6">
    <location>
        <position position="40"/>
    </location>
    <ligand>
        <name>Zn(2+)</name>
        <dbReference type="ChEBI" id="CHEBI:29105"/>
    </ligand>
</feature>
<evidence type="ECO:0000256" key="5">
    <source>
        <dbReference type="ARBA" id="ARBA00048348"/>
    </source>
</evidence>
<keyword evidence="8" id="KW-1185">Reference proteome</keyword>
<feature type="binding site" evidence="6">
    <location>
        <position position="99"/>
    </location>
    <ligand>
        <name>Zn(2+)</name>
        <dbReference type="ChEBI" id="CHEBI:29105"/>
    </ligand>
</feature>
<comment type="caution">
    <text evidence="7">The sequence shown here is derived from an EMBL/GenBank/DDBJ whole genome shotgun (WGS) entry which is preliminary data.</text>
</comment>
<dbReference type="Proteomes" id="UP000030832">
    <property type="component" value="Unassembled WGS sequence"/>
</dbReference>
<dbReference type="PANTHER" id="PTHR43175:SF3">
    <property type="entry name" value="CARBON DISULFIDE HYDROLASE"/>
    <property type="match status" value="1"/>
</dbReference>
<comment type="cofactor">
    <cofactor evidence="6">
        <name>Zn(2+)</name>
        <dbReference type="ChEBI" id="CHEBI:29105"/>
    </cofactor>
    <text evidence="6">Binds 1 zinc ion per subunit.</text>
</comment>
<accession>A0A0B0IFM7</accession>
<sequence>MTLLDSVLAHNKQFVLEKQYEKFQTTKFPNKKVVILTCMDTRLLELLPFAMNVKNGDAKLIRNAGAVISHPFGSIMRSILVAIYELGADEVMVVGHHGCGMTGLQASSILEKSQERGVSLETIDMLEFSGVDVQGFLTGFEKVEDNVENSVHMIKRHPLLPKDVAVHGLVICPETGKLDLLINGYEDLNTSIVENQKV</sequence>
<dbReference type="GO" id="GO:0004089">
    <property type="term" value="F:carbonate dehydratase activity"/>
    <property type="evidence" value="ECO:0007669"/>
    <property type="project" value="UniProtKB-EC"/>
</dbReference>
<dbReference type="SUPFAM" id="SSF53056">
    <property type="entry name" value="beta-carbonic anhydrase, cab"/>
    <property type="match status" value="1"/>
</dbReference>
<comment type="catalytic activity">
    <reaction evidence="5">
        <text>hydrogencarbonate + H(+) = CO2 + H2O</text>
        <dbReference type="Rhea" id="RHEA:10748"/>
        <dbReference type="ChEBI" id="CHEBI:15377"/>
        <dbReference type="ChEBI" id="CHEBI:15378"/>
        <dbReference type="ChEBI" id="CHEBI:16526"/>
        <dbReference type="ChEBI" id="CHEBI:17544"/>
        <dbReference type="EC" id="4.2.1.1"/>
    </reaction>
</comment>
<organism evidence="7 8">
    <name type="scientific">Halalkalibacter okhensis</name>
    <dbReference type="NCBI Taxonomy" id="333138"/>
    <lineage>
        <taxon>Bacteria</taxon>
        <taxon>Bacillati</taxon>
        <taxon>Bacillota</taxon>
        <taxon>Bacilli</taxon>
        <taxon>Bacillales</taxon>
        <taxon>Bacillaceae</taxon>
        <taxon>Halalkalibacter</taxon>
    </lineage>
</organism>
<dbReference type="eggNOG" id="COG0288">
    <property type="taxonomic scope" value="Bacteria"/>
</dbReference>
<dbReference type="RefSeq" id="WP_034629943.1">
    <property type="nucleotide sequence ID" value="NZ_JRJU01000016.1"/>
</dbReference>
<protein>
    <recommendedName>
        <fullName evidence="2">carbonic anhydrase</fullName>
        <ecNumber evidence="2">4.2.1.1</ecNumber>
    </recommendedName>
</protein>
<dbReference type="InterPro" id="IPR036874">
    <property type="entry name" value="Carbonic_anhydrase_sf"/>
</dbReference>
<dbReference type="STRING" id="333138.LQ50_13795"/>
<evidence type="ECO:0000256" key="6">
    <source>
        <dbReference type="PIRSR" id="PIRSR601765-1"/>
    </source>
</evidence>
<dbReference type="SMART" id="SM00947">
    <property type="entry name" value="Pro_CA"/>
    <property type="match status" value="1"/>
</dbReference>
<evidence type="ECO:0000256" key="4">
    <source>
        <dbReference type="ARBA" id="ARBA00022833"/>
    </source>
</evidence>
<keyword evidence="4 6" id="KW-0862">Zinc</keyword>
<dbReference type="CDD" id="cd03379">
    <property type="entry name" value="beta_CA_cladeD"/>
    <property type="match status" value="1"/>
</dbReference>
<name>A0A0B0IFM7_9BACI</name>
<keyword evidence="3 6" id="KW-0479">Metal-binding</keyword>
<evidence type="ECO:0000256" key="3">
    <source>
        <dbReference type="ARBA" id="ARBA00022723"/>
    </source>
</evidence>
<dbReference type="Gene3D" id="3.40.1050.10">
    <property type="entry name" value="Carbonic anhydrase"/>
    <property type="match status" value="1"/>
</dbReference>
<feature type="binding site" evidence="6">
    <location>
        <position position="96"/>
    </location>
    <ligand>
        <name>Zn(2+)</name>
        <dbReference type="ChEBI" id="CHEBI:29105"/>
    </ligand>
</feature>
<feature type="binding site" evidence="6">
    <location>
        <position position="38"/>
    </location>
    <ligand>
        <name>Zn(2+)</name>
        <dbReference type="ChEBI" id="CHEBI:29105"/>
    </ligand>
</feature>
<proteinExistence type="inferred from homology"/>
<evidence type="ECO:0000256" key="1">
    <source>
        <dbReference type="ARBA" id="ARBA00006217"/>
    </source>
</evidence>
<evidence type="ECO:0000313" key="8">
    <source>
        <dbReference type="Proteomes" id="UP000030832"/>
    </source>
</evidence>
<dbReference type="EMBL" id="JRJU01000016">
    <property type="protein sequence ID" value="KHF39697.1"/>
    <property type="molecule type" value="Genomic_DNA"/>
</dbReference>
<dbReference type="EC" id="4.2.1.1" evidence="2"/>
<dbReference type="AlphaFoldDB" id="A0A0B0IFM7"/>
<comment type="similarity">
    <text evidence="1">Belongs to the beta-class carbonic anhydrase family.</text>
</comment>
<reference evidence="7 8" key="1">
    <citation type="submission" date="2014-09" db="EMBL/GenBank/DDBJ databases">
        <title>Genome sequencing and annotation of Bacillus Okhensis strain Kh10-101T.</title>
        <authorList>
            <person name="Prakash J.S."/>
        </authorList>
    </citation>
    <scope>NUCLEOTIDE SEQUENCE [LARGE SCALE GENOMIC DNA]</scope>
    <source>
        <strain evidence="8">Kh10-101T</strain>
    </source>
</reference>
<dbReference type="InterPro" id="IPR001765">
    <property type="entry name" value="Carbonic_anhydrase"/>
</dbReference>
<evidence type="ECO:0000256" key="2">
    <source>
        <dbReference type="ARBA" id="ARBA00012925"/>
    </source>
</evidence>
<dbReference type="OrthoDB" id="9792260at2"/>